<organism evidence="2 3">
    <name type="scientific">Romeriopsis navalis LEGE 11480</name>
    <dbReference type="NCBI Taxonomy" id="2777977"/>
    <lineage>
        <taxon>Bacteria</taxon>
        <taxon>Bacillati</taxon>
        <taxon>Cyanobacteriota</taxon>
        <taxon>Cyanophyceae</taxon>
        <taxon>Leptolyngbyales</taxon>
        <taxon>Leptolyngbyaceae</taxon>
        <taxon>Romeriopsis</taxon>
        <taxon>Romeriopsis navalis</taxon>
    </lineage>
</organism>
<dbReference type="PROSITE" id="PS50186">
    <property type="entry name" value="DEP"/>
    <property type="match status" value="1"/>
</dbReference>
<name>A0A928Z743_9CYAN</name>
<dbReference type="Pfam" id="PF00610">
    <property type="entry name" value="DEP"/>
    <property type="match status" value="1"/>
</dbReference>
<dbReference type="SMART" id="SM00049">
    <property type="entry name" value="DEP"/>
    <property type="match status" value="1"/>
</dbReference>
<protein>
    <submittedName>
        <fullName evidence="2">Mechanosensitive ion channel protein</fullName>
    </submittedName>
</protein>
<dbReference type="GO" id="GO:0035556">
    <property type="term" value="P:intracellular signal transduction"/>
    <property type="evidence" value="ECO:0007669"/>
    <property type="project" value="InterPro"/>
</dbReference>
<dbReference type="AlphaFoldDB" id="A0A928Z743"/>
<dbReference type="GO" id="GO:0023051">
    <property type="term" value="P:regulation of signaling"/>
    <property type="evidence" value="ECO:0007669"/>
    <property type="project" value="TreeGrafter"/>
</dbReference>
<dbReference type="InterPro" id="IPR000591">
    <property type="entry name" value="DEP_dom"/>
</dbReference>
<comment type="caution">
    <text evidence="2">The sequence shown here is derived from an EMBL/GenBank/DDBJ whole genome shotgun (WGS) entry which is preliminary data.</text>
</comment>
<dbReference type="RefSeq" id="WP_264327659.1">
    <property type="nucleotide sequence ID" value="NZ_JADEXQ010000128.1"/>
</dbReference>
<dbReference type="SUPFAM" id="SSF46785">
    <property type="entry name" value="Winged helix' DNA-binding domain"/>
    <property type="match status" value="1"/>
</dbReference>
<sequence>MLILKEAHVEPCRVIQRQQDSLKSYPGVIYQGKLFRRLKQFPGPSNQAAITMARQVYQKTQEKYLVLVVEEEAIHSVWSEDQGLQRANDPKVESDPIMQMDLEGLVSRLRDVGGVAIKDRRYHLKNYSRCFVGSDAVDWLVEQLKMSPLDALRLGQRLVDEHWIHHVTHDHGFENAELFYRFYWDDQA</sequence>
<keyword evidence="3" id="KW-1185">Reference proteome</keyword>
<dbReference type="CDD" id="cd04371">
    <property type="entry name" value="DEP"/>
    <property type="match status" value="1"/>
</dbReference>
<dbReference type="InterPro" id="IPR036388">
    <property type="entry name" value="WH-like_DNA-bd_sf"/>
</dbReference>
<proteinExistence type="predicted"/>
<dbReference type="Gene3D" id="1.10.10.10">
    <property type="entry name" value="Winged helix-like DNA-binding domain superfamily/Winged helix DNA-binding domain"/>
    <property type="match status" value="1"/>
</dbReference>
<dbReference type="PANTHER" id="PTHR22829">
    <property type="entry name" value="DEP DOMAIN PROTEIN"/>
    <property type="match status" value="1"/>
</dbReference>
<dbReference type="PANTHER" id="PTHR22829:SF16">
    <property type="entry name" value="PH DOMAIN-CONTAINING PROTEIN"/>
    <property type="match status" value="1"/>
</dbReference>
<evidence type="ECO:0000313" key="3">
    <source>
        <dbReference type="Proteomes" id="UP000625316"/>
    </source>
</evidence>
<feature type="domain" description="DEP" evidence="1">
    <location>
        <begin position="111"/>
        <end position="184"/>
    </location>
</feature>
<dbReference type="InterPro" id="IPR036390">
    <property type="entry name" value="WH_DNA-bd_sf"/>
</dbReference>
<reference evidence="2" key="1">
    <citation type="submission" date="2020-10" db="EMBL/GenBank/DDBJ databases">
        <authorList>
            <person name="Castelo-Branco R."/>
            <person name="Eusebio N."/>
            <person name="Adriana R."/>
            <person name="Vieira A."/>
            <person name="Brugerolle De Fraissinette N."/>
            <person name="Rezende De Castro R."/>
            <person name="Schneider M.P."/>
            <person name="Vasconcelos V."/>
            <person name="Leao P.N."/>
        </authorList>
    </citation>
    <scope>NUCLEOTIDE SEQUENCE</scope>
    <source>
        <strain evidence="2">LEGE 11480</strain>
    </source>
</reference>
<evidence type="ECO:0000259" key="1">
    <source>
        <dbReference type="PROSITE" id="PS50186"/>
    </source>
</evidence>
<accession>A0A928Z743</accession>
<dbReference type="EMBL" id="JADEXQ010000128">
    <property type="protein sequence ID" value="MBE9032840.1"/>
    <property type="molecule type" value="Genomic_DNA"/>
</dbReference>
<dbReference type="InterPro" id="IPR051832">
    <property type="entry name" value="mTOR-Rac_regulators"/>
</dbReference>
<evidence type="ECO:0000313" key="2">
    <source>
        <dbReference type="EMBL" id="MBE9032840.1"/>
    </source>
</evidence>
<gene>
    <name evidence="2" type="ORF">IQ266_24190</name>
</gene>
<dbReference type="Proteomes" id="UP000625316">
    <property type="component" value="Unassembled WGS sequence"/>
</dbReference>